<dbReference type="InterPro" id="IPR017930">
    <property type="entry name" value="Myb_dom"/>
</dbReference>
<feature type="domain" description="Myb-like" evidence="6">
    <location>
        <begin position="559"/>
        <end position="614"/>
    </location>
</feature>
<keyword evidence="2" id="KW-0238">DNA-binding</keyword>
<gene>
    <name evidence="8" type="ORF">ACJIZ3_022999</name>
</gene>
<accession>A0ABD3TQ55</accession>
<dbReference type="SUPFAM" id="SSF46689">
    <property type="entry name" value="Homeodomain-like"/>
    <property type="match status" value="1"/>
</dbReference>
<dbReference type="PROSITE" id="PS51294">
    <property type="entry name" value="HTH_MYB"/>
    <property type="match status" value="1"/>
</dbReference>
<dbReference type="AlphaFoldDB" id="A0ABD3TQ55"/>
<evidence type="ECO:0000259" key="6">
    <source>
        <dbReference type="PROSITE" id="PS50090"/>
    </source>
</evidence>
<dbReference type="EMBL" id="JBJXBP010000003">
    <property type="protein sequence ID" value="KAL3838408.1"/>
    <property type="molecule type" value="Genomic_DNA"/>
</dbReference>
<evidence type="ECO:0000256" key="2">
    <source>
        <dbReference type="ARBA" id="ARBA00023125"/>
    </source>
</evidence>
<dbReference type="InterPro" id="IPR057625">
    <property type="entry name" value="TPR1-6-like_ubiquitin"/>
</dbReference>
<feature type="region of interest" description="Disordered" evidence="4">
    <location>
        <begin position="345"/>
        <end position="364"/>
    </location>
</feature>
<dbReference type="InterPro" id="IPR031105">
    <property type="entry name" value="TRP_plant"/>
</dbReference>
<dbReference type="Gene3D" id="1.10.246.220">
    <property type="match status" value="1"/>
</dbReference>
<evidence type="ECO:0000259" key="5">
    <source>
        <dbReference type="PROSITE" id="PS50053"/>
    </source>
</evidence>
<reference evidence="8 9" key="1">
    <citation type="submission" date="2024-12" db="EMBL/GenBank/DDBJ databases">
        <title>The unique morphological basis and parallel evolutionary history of personate flowers in Penstemon.</title>
        <authorList>
            <person name="Depatie T.H."/>
            <person name="Wessinger C.A."/>
        </authorList>
    </citation>
    <scope>NUCLEOTIDE SEQUENCE [LARGE SCALE GENOMIC DNA]</scope>
    <source>
        <strain evidence="8">WTNN_2</strain>
        <tissue evidence="8">Leaf</tissue>
    </source>
</reference>
<dbReference type="PANTHER" id="PTHR21717">
    <property type="entry name" value="TELOMERIC REPEAT BINDING PROTEIN"/>
    <property type="match status" value="1"/>
</dbReference>
<dbReference type="Proteomes" id="UP001634393">
    <property type="component" value="Unassembled WGS sequence"/>
</dbReference>
<evidence type="ECO:0000259" key="7">
    <source>
        <dbReference type="PROSITE" id="PS51294"/>
    </source>
</evidence>
<dbReference type="InterPro" id="IPR029071">
    <property type="entry name" value="Ubiquitin-like_domsf"/>
</dbReference>
<dbReference type="PROSITE" id="PS50090">
    <property type="entry name" value="MYB_LIKE"/>
    <property type="match status" value="1"/>
</dbReference>
<feature type="domain" description="HTH myb-type" evidence="7">
    <location>
        <begin position="559"/>
        <end position="618"/>
    </location>
</feature>
<dbReference type="InterPro" id="IPR000626">
    <property type="entry name" value="Ubiquitin-like_dom"/>
</dbReference>
<dbReference type="GO" id="GO:0005634">
    <property type="term" value="C:nucleus"/>
    <property type="evidence" value="ECO:0007669"/>
    <property type="project" value="UniProtKB-SubCell"/>
</dbReference>
<dbReference type="PANTHER" id="PTHR21717:SF78">
    <property type="entry name" value="TELOMERE REPEAT-BINDING PROTEIN 4-LIKE"/>
    <property type="match status" value="1"/>
</dbReference>
<feature type="domain" description="Ubiquitin-like" evidence="5">
    <location>
        <begin position="369"/>
        <end position="439"/>
    </location>
</feature>
<dbReference type="InterPro" id="IPR009057">
    <property type="entry name" value="Homeodomain-like_sf"/>
</dbReference>
<proteinExistence type="predicted"/>
<dbReference type="GO" id="GO:0042162">
    <property type="term" value="F:telomeric DNA binding"/>
    <property type="evidence" value="ECO:0007669"/>
    <property type="project" value="UniProtKB-ARBA"/>
</dbReference>
<dbReference type="Pfam" id="PF23603">
    <property type="entry name" value="Ubiquitin_TPR1"/>
    <property type="match status" value="1"/>
</dbReference>
<dbReference type="InterPro" id="IPR001005">
    <property type="entry name" value="SANT/Myb"/>
</dbReference>
<keyword evidence="3" id="KW-0539">Nucleus</keyword>
<keyword evidence="9" id="KW-1185">Reference proteome</keyword>
<dbReference type="CDD" id="cd11660">
    <property type="entry name" value="SANT_TRF"/>
    <property type="match status" value="1"/>
</dbReference>
<comment type="subcellular location">
    <subcellularLocation>
        <location evidence="1">Nucleus</location>
    </subcellularLocation>
</comment>
<evidence type="ECO:0000256" key="1">
    <source>
        <dbReference type="ARBA" id="ARBA00004123"/>
    </source>
</evidence>
<sequence>MVSKKKLDYGFNGYRSPIIPRAPRSIRRRGPCKKLEEDNKLCAFELLAAVAGKLLKESESSASSNIAEGNVQLGISEDINNVGQSKDDNALKSESYDHGSCAESAFIPEISVQEQNLLFNFKGLPEADNDSVLEHNSLHASSGFLKKVDCDIKLGISEEKSTIGSSVCVGNSFKNELPETQSEDDKNKIGDFSMANTYTVKDPVGECDNTNVMINSESSVQLPLYRDPIPGASLRKHWNNVKLGIRDDDEKSFGCNKFSTKIRSFKPQSRIGHRRVRKMVASKYWKAGPKLKDCELYNTSDGMKTFYRYRKNFYARERYQRAPIKKRKLSDHSFAVAYDQEASSDSISNLPEKGPRTVKGHQKAKDSHVQFSIKSFKVPELYVEVPETATVSSLKRTVMEAVTAILGGGLRVGVVLQGKKIRDDSRTLQQAGISQSSNLDSLGFTLEPSFTHVSPSKTPKKQKLPLLLPCDADQQLPRSPATPMIDSGISNASIEFPLATKLDDFNDCKIISSPKTPIDAPIDGAVVSDSKALVPVSPIDTEAHAVVPVNSKTKRSELSQRRTRRPFSVGEVEALVEAVETLGTGRWRDVKMRAFENADHRTYVDLKDKWKTLVHTASIAPQQRRGEPVPQELLDRVLSAHSYWSLHQSKQHGKLPIAAPKIVDAREEIVGV</sequence>
<organism evidence="8 9">
    <name type="scientific">Penstemon smallii</name>
    <dbReference type="NCBI Taxonomy" id="265156"/>
    <lineage>
        <taxon>Eukaryota</taxon>
        <taxon>Viridiplantae</taxon>
        <taxon>Streptophyta</taxon>
        <taxon>Embryophyta</taxon>
        <taxon>Tracheophyta</taxon>
        <taxon>Spermatophyta</taxon>
        <taxon>Magnoliopsida</taxon>
        <taxon>eudicotyledons</taxon>
        <taxon>Gunneridae</taxon>
        <taxon>Pentapetalae</taxon>
        <taxon>asterids</taxon>
        <taxon>lamiids</taxon>
        <taxon>Lamiales</taxon>
        <taxon>Plantaginaceae</taxon>
        <taxon>Cheloneae</taxon>
        <taxon>Penstemon</taxon>
    </lineage>
</organism>
<evidence type="ECO:0000313" key="9">
    <source>
        <dbReference type="Proteomes" id="UP001634393"/>
    </source>
</evidence>
<comment type="caution">
    <text evidence="8">The sequence shown here is derived from an EMBL/GenBank/DDBJ whole genome shotgun (WGS) entry which is preliminary data.</text>
</comment>
<evidence type="ECO:0000256" key="4">
    <source>
        <dbReference type="SAM" id="MobiDB-lite"/>
    </source>
</evidence>
<name>A0ABD3TQ55_9LAMI</name>
<dbReference type="PROSITE" id="PS50053">
    <property type="entry name" value="UBIQUITIN_2"/>
    <property type="match status" value="1"/>
</dbReference>
<evidence type="ECO:0000256" key="3">
    <source>
        <dbReference type="ARBA" id="ARBA00023242"/>
    </source>
</evidence>
<dbReference type="SUPFAM" id="SSF54236">
    <property type="entry name" value="Ubiquitin-like"/>
    <property type="match status" value="1"/>
</dbReference>
<evidence type="ECO:0000313" key="8">
    <source>
        <dbReference type="EMBL" id="KAL3838408.1"/>
    </source>
</evidence>
<protein>
    <submittedName>
        <fullName evidence="8">Uncharacterized protein</fullName>
    </submittedName>
</protein>
<dbReference type="SMART" id="SM00717">
    <property type="entry name" value="SANT"/>
    <property type="match status" value="1"/>
</dbReference>